<proteinExistence type="predicted"/>
<dbReference type="InterPro" id="IPR007061">
    <property type="entry name" value="MST-like"/>
</dbReference>
<name>A0A1H1P019_9ACTN</name>
<dbReference type="AlphaFoldDB" id="A0A1H1P019"/>
<dbReference type="Pfam" id="PF04978">
    <property type="entry name" value="MST"/>
    <property type="match status" value="1"/>
</dbReference>
<reference evidence="1 2" key="1">
    <citation type="submission" date="2016-10" db="EMBL/GenBank/DDBJ databases">
        <authorList>
            <person name="de Groot N.N."/>
        </authorList>
    </citation>
    <scope>NUCLEOTIDE SEQUENCE [LARGE SCALE GENOMIC DNA]</scope>
    <source>
        <strain evidence="1 2">DSM 21800</strain>
    </source>
</reference>
<evidence type="ECO:0000313" key="2">
    <source>
        <dbReference type="Proteomes" id="UP000199103"/>
    </source>
</evidence>
<dbReference type="EMBL" id="LT629772">
    <property type="protein sequence ID" value="SDS04543.1"/>
    <property type="molecule type" value="Genomic_DNA"/>
</dbReference>
<dbReference type="RefSeq" id="WP_091519958.1">
    <property type="nucleotide sequence ID" value="NZ_LT629772.1"/>
</dbReference>
<evidence type="ECO:0000313" key="1">
    <source>
        <dbReference type="EMBL" id="SDS04543.1"/>
    </source>
</evidence>
<protein>
    <recommendedName>
        <fullName evidence="3">DinB superfamily protein</fullName>
    </recommendedName>
</protein>
<sequence length="192" mass="21952">MDEKAMLIYYLRRQRDPLLWKLSNLGERQLRMPMTATGTNLLGVAKHVASVDVGYFGEVFGRPFGEPTPWMDEGAEPNADMWATRDESADWVRSFCRRAWEHSDATIEALDLDAPGVVAWWPPERRNTDLRTVLVHMIAETARHVGQVDIVRELIDGRAGADQTWSNLPDQGDNDWKNYVQRLRKLAESFPG</sequence>
<dbReference type="OrthoDB" id="4548523at2"/>
<keyword evidence="2" id="KW-1185">Reference proteome</keyword>
<dbReference type="Gene3D" id="1.20.120.450">
    <property type="entry name" value="dinb family like domain"/>
    <property type="match status" value="1"/>
</dbReference>
<evidence type="ECO:0008006" key="3">
    <source>
        <dbReference type="Google" id="ProtNLM"/>
    </source>
</evidence>
<organism evidence="1 2">
    <name type="scientific">Microlunatus soli</name>
    <dbReference type="NCBI Taxonomy" id="630515"/>
    <lineage>
        <taxon>Bacteria</taxon>
        <taxon>Bacillati</taxon>
        <taxon>Actinomycetota</taxon>
        <taxon>Actinomycetes</taxon>
        <taxon>Propionibacteriales</taxon>
        <taxon>Propionibacteriaceae</taxon>
        <taxon>Microlunatus</taxon>
    </lineage>
</organism>
<accession>A0A1H1P019</accession>
<dbReference type="InterPro" id="IPR034660">
    <property type="entry name" value="DinB/YfiT-like"/>
</dbReference>
<gene>
    <name evidence="1" type="ORF">SAMN04489812_0712</name>
</gene>
<dbReference type="SUPFAM" id="SSF109854">
    <property type="entry name" value="DinB/YfiT-like putative metalloenzymes"/>
    <property type="match status" value="1"/>
</dbReference>
<dbReference type="STRING" id="630515.SAMN04489812_0712"/>
<dbReference type="Proteomes" id="UP000199103">
    <property type="component" value="Chromosome I"/>
</dbReference>